<accession>A0A499US73</accession>
<dbReference type="InterPro" id="IPR058240">
    <property type="entry name" value="rSAM_sf"/>
</dbReference>
<dbReference type="Proteomes" id="UP000463951">
    <property type="component" value="Chromosome"/>
</dbReference>
<dbReference type="EMBL" id="AP019620">
    <property type="protein sequence ID" value="BBJ39769.1"/>
    <property type="molecule type" value="Genomic_DNA"/>
</dbReference>
<name>A0A499US73_9ACTN</name>
<proteinExistence type="predicted"/>
<evidence type="ECO:0008006" key="3">
    <source>
        <dbReference type="Google" id="ProtNLM"/>
    </source>
</evidence>
<sequence>MNISTLGSTVRPYQSYVYAYPHKTAYRPLAERPALRELWAAEPKDALSLYLHIPFCEVRCGFCNLFTRIGAPRGW</sequence>
<reference evidence="1 2" key="1">
    <citation type="journal article" date="2020" name="Int. J. Syst. Evol. Microbiol.">
        <title>Reclassification of Streptomyces castelarensis and Streptomyces sporoclivatus as later heterotypic synonyms of Streptomyces antimycoticus.</title>
        <authorList>
            <person name="Komaki H."/>
            <person name="Tamura T."/>
        </authorList>
    </citation>
    <scope>NUCLEOTIDE SEQUENCE [LARGE SCALE GENOMIC DNA]</scope>
    <source>
        <strain evidence="1 2">NBRC 100767</strain>
    </source>
</reference>
<gene>
    <name evidence="1" type="ORF">SSPO_024870</name>
</gene>
<organism evidence="1 2">
    <name type="scientific">Streptomyces antimycoticus</name>
    <dbReference type="NCBI Taxonomy" id="68175"/>
    <lineage>
        <taxon>Bacteria</taxon>
        <taxon>Bacillati</taxon>
        <taxon>Actinomycetota</taxon>
        <taxon>Actinomycetes</taxon>
        <taxon>Kitasatosporales</taxon>
        <taxon>Streptomycetaceae</taxon>
        <taxon>Streptomyces</taxon>
        <taxon>Streptomyces violaceusniger group</taxon>
    </lineage>
</organism>
<dbReference type="SUPFAM" id="SSF102114">
    <property type="entry name" value="Radical SAM enzymes"/>
    <property type="match status" value="1"/>
</dbReference>
<evidence type="ECO:0000313" key="1">
    <source>
        <dbReference type="EMBL" id="BBJ39769.1"/>
    </source>
</evidence>
<dbReference type="AlphaFoldDB" id="A0A499US73"/>
<protein>
    <recommendedName>
        <fullName evidence="3">Coproporphyrinogen III oxidase</fullName>
    </recommendedName>
</protein>
<evidence type="ECO:0000313" key="2">
    <source>
        <dbReference type="Proteomes" id="UP000463951"/>
    </source>
</evidence>